<evidence type="ECO:0000256" key="1">
    <source>
        <dbReference type="SAM" id="MobiDB-lite"/>
    </source>
</evidence>
<dbReference type="PANTHER" id="PTHR31252">
    <property type="entry name" value="DUF4419 DOMAIN-CONTAINING PROTEIN"/>
    <property type="match status" value="1"/>
</dbReference>
<dbReference type="InParanoid" id="A0A2N3NCA1"/>
<feature type="region of interest" description="Disordered" evidence="1">
    <location>
        <begin position="1"/>
        <end position="24"/>
    </location>
</feature>
<evidence type="ECO:0000313" key="3">
    <source>
        <dbReference type="Proteomes" id="UP000233524"/>
    </source>
</evidence>
<proteinExistence type="predicted"/>
<dbReference type="Pfam" id="PF14388">
    <property type="entry name" value="DUF4419"/>
    <property type="match status" value="1"/>
</dbReference>
<comment type="caution">
    <text evidence="2">The sequence shown here is derived from an EMBL/GenBank/DDBJ whole genome shotgun (WGS) entry which is preliminary data.</text>
</comment>
<gene>
    <name evidence="2" type="ORF">jhhlp_004683</name>
</gene>
<sequence length="375" mass="42265">MPVTIKPSAHAASTYNAQPRRHKSVSSAERLLQHTLADDNENTSSRPKKIIKSTYTELSSNFPPSFSSKNGFVHACIEAYNQHLHLHIRPEDVWFAILTQLSIYVNANAEELRHIFVSHEGQKKLEILDDTLGLDYTKWDHGELAYRMTKLIAGAIHDPEWRDWILPQFSTTTKVDQAVASVIFMGTLQNYFTYAWGTRCGLPSVTLLGTVQDWRRIRDKCKSHLPLLGRQCREWLSVLEPALDGFVQSFKEPESEKTVSFWQHIVNVHLPNGSGTTTYSGWITSFCYWNEDGACLHPSKNALAHDTKLKYNELPIGFTKVPVNLLLGLTVIPVEIVAGSLSFRASDSTKAPGTGGQHSRLDTLQPETGWIMYET</sequence>
<protein>
    <submittedName>
        <fullName evidence="2">Uncharacterized protein</fullName>
    </submittedName>
</protein>
<dbReference type="EMBL" id="NLAX01000010">
    <property type="protein sequence ID" value="PKS10058.1"/>
    <property type="molecule type" value="Genomic_DNA"/>
</dbReference>
<dbReference type="InterPro" id="IPR025533">
    <property type="entry name" value="DUF4419"/>
</dbReference>
<dbReference type="OrthoDB" id="9978173at2759"/>
<dbReference type="PANTHER" id="PTHR31252:SF11">
    <property type="entry name" value="DUF4419 DOMAIN-CONTAINING PROTEIN"/>
    <property type="match status" value="1"/>
</dbReference>
<accession>A0A2N3NCA1</accession>
<reference evidence="2 3" key="1">
    <citation type="journal article" date="2017" name="G3 (Bethesda)">
        <title>First Draft Genome Sequence of the Pathogenic Fungus Lomentospora prolificans (Formerly Scedosporium prolificans).</title>
        <authorList>
            <person name="Luo R."/>
            <person name="Zimin A."/>
            <person name="Workman R."/>
            <person name="Fan Y."/>
            <person name="Pertea G."/>
            <person name="Grossman N."/>
            <person name="Wear M.P."/>
            <person name="Jia B."/>
            <person name="Miller H."/>
            <person name="Casadevall A."/>
            <person name="Timp W."/>
            <person name="Zhang S.X."/>
            <person name="Salzberg S.L."/>
        </authorList>
    </citation>
    <scope>NUCLEOTIDE SEQUENCE [LARGE SCALE GENOMIC DNA]</scope>
    <source>
        <strain evidence="2 3">JHH-5317</strain>
    </source>
</reference>
<dbReference type="Proteomes" id="UP000233524">
    <property type="component" value="Unassembled WGS sequence"/>
</dbReference>
<keyword evidence="3" id="KW-1185">Reference proteome</keyword>
<name>A0A2N3NCA1_9PEZI</name>
<dbReference type="VEuPathDB" id="FungiDB:jhhlp_004683"/>
<organism evidence="2 3">
    <name type="scientific">Lomentospora prolificans</name>
    <dbReference type="NCBI Taxonomy" id="41688"/>
    <lineage>
        <taxon>Eukaryota</taxon>
        <taxon>Fungi</taxon>
        <taxon>Dikarya</taxon>
        <taxon>Ascomycota</taxon>
        <taxon>Pezizomycotina</taxon>
        <taxon>Sordariomycetes</taxon>
        <taxon>Hypocreomycetidae</taxon>
        <taxon>Microascales</taxon>
        <taxon>Microascaceae</taxon>
        <taxon>Lomentospora</taxon>
    </lineage>
</organism>
<dbReference type="AlphaFoldDB" id="A0A2N3NCA1"/>
<evidence type="ECO:0000313" key="2">
    <source>
        <dbReference type="EMBL" id="PKS10058.1"/>
    </source>
</evidence>